<evidence type="ECO:0000313" key="2">
    <source>
        <dbReference type="Proteomes" id="UP000005239"/>
    </source>
</evidence>
<reference evidence="2" key="1">
    <citation type="journal article" date="2008" name="Nat. Genet.">
        <title>The Pristionchus pacificus genome provides a unique perspective on nematode lifestyle and parasitism.</title>
        <authorList>
            <person name="Dieterich C."/>
            <person name="Clifton S.W."/>
            <person name="Schuster L.N."/>
            <person name="Chinwalla A."/>
            <person name="Delehaunty K."/>
            <person name="Dinkelacker I."/>
            <person name="Fulton L."/>
            <person name="Fulton R."/>
            <person name="Godfrey J."/>
            <person name="Minx P."/>
            <person name="Mitreva M."/>
            <person name="Roeseler W."/>
            <person name="Tian H."/>
            <person name="Witte H."/>
            <person name="Yang S.P."/>
            <person name="Wilson R.K."/>
            <person name="Sommer R.J."/>
        </authorList>
    </citation>
    <scope>NUCLEOTIDE SEQUENCE [LARGE SCALE GENOMIC DNA]</scope>
    <source>
        <strain evidence="2">PS312</strain>
    </source>
</reference>
<dbReference type="Proteomes" id="UP000005239">
    <property type="component" value="Unassembled WGS sequence"/>
</dbReference>
<accession>A0A2A6BVV8</accession>
<protein>
    <submittedName>
        <fullName evidence="1">Uncharacterized protein</fullName>
    </submittedName>
</protein>
<sequence>MAFPARFCYFLLLLFVYALIASDTAGGEATQSGAVLTIAESINYVLNSHAHRLYAKFCEKYTFEELIQLSTMMVVACIHNDDDDDHEEQILGEHFDVNQV</sequence>
<keyword evidence="2" id="KW-1185">Reference proteome</keyword>
<reference evidence="1" key="2">
    <citation type="submission" date="2022-06" db="UniProtKB">
        <authorList>
            <consortium name="EnsemblMetazoa"/>
        </authorList>
    </citation>
    <scope>IDENTIFICATION</scope>
    <source>
        <strain evidence="1">PS312</strain>
    </source>
</reference>
<evidence type="ECO:0000313" key="1">
    <source>
        <dbReference type="EnsemblMetazoa" id="PPA46133.1"/>
    </source>
</evidence>
<name>A0A2A6BVV8_PRIPA</name>
<organism evidence="1 2">
    <name type="scientific">Pristionchus pacificus</name>
    <name type="common">Parasitic nematode worm</name>
    <dbReference type="NCBI Taxonomy" id="54126"/>
    <lineage>
        <taxon>Eukaryota</taxon>
        <taxon>Metazoa</taxon>
        <taxon>Ecdysozoa</taxon>
        <taxon>Nematoda</taxon>
        <taxon>Chromadorea</taxon>
        <taxon>Rhabditida</taxon>
        <taxon>Rhabditina</taxon>
        <taxon>Diplogasteromorpha</taxon>
        <taxon>Diplogasteroidea</taxon>
        <taxon>Neodiplogasteridae</taxon>
        <taxon>Pristionchus</taxon>
    </lineage>
</organism>
<dbReference type="AlphaFoldDB" id="A0A2A6BVV8"/>
<accession>A0A8R1Z5G5</accession>
<gene>
    <name evidence="1" type="primary">WBGene00284502</name>
</gene>
<proteinExistence type="predicted"/>
<dbReference type="EnsemblMetazoa" id="PPA46133.1">
    <property type="protein sequence ID" value="PPA46133.1"/>
    <property type="gene ID" value="WBGene00284502"/>
</dbReference>